<reference evidence="2 3" key="1">
    <citation type="submission" date="2023-01" db="EMBL/GenBank/DDBJ databases">
        <title>Analysis of 21 Apiospora genomes using comparative genomics revels a genus with tremendous synthesis potential of carbohydrate active enzymes and secondary metabolites.</title>
        <authorList>
            <person name="Sorensen T."/>
        </authorList>
    </citation>
    <scope>NUCLEOTIDE SEQUENCE [LARGE SCALE GENOMIC DNA]</scope>
    <source>
        <strain evidence="2 3">CBS 114990</strain>
    </source>
</reference>
<organism evidence="2 3">
    <name type="scientific">Apiospora hydei</name>
    <dbReference type="NCBI Taxonomy" id="1337664"/>
    <lineage>
        <taxon>Eukaryota</taxon>
        <taxon>Fungi</taxon>
        <taxon>Dikarya</taxon>
        <taxon>Ascomycota</taxon>
        <taxon>Pezizomycotina</taxon>
        <taxon>Sordariomycetes</taxon>
        <taxon>Xylariomycetidae</taxon>
        <taxon>Amphisphaeriales</taxon>
        <taxon>Apiosporaceae</taxon>
        <taxon>Apiospora</taxon>
    </lineage>
</organism>
<proteinExistence type="predicted"/>
<accession>A0ABR1WLL6</accession>
<evidence type="ECO:0000256" key="1">
    <source>
        <dbReference type="SAM" id="MobiDB-lite"/>
    </source>
</evidence>
<feature type="compositionally biased region" description="Pro residues" evidence="1">
    <location>
        <begin position="77"/>
        <end position="88"/>
    </location>
</feature>
<feature type="region of interest" description="Disordered" evidence="1">
    <location>
        <begin position="1"/>
        <end position="120"/>
    </location>
</feature>
<name>A0ABR1WLL6_9PEZI</name>
<evidence type="ECO:0000313" key="2">
    <source>
        <dbReference type="EMBL" id="KAK8084389.1"/>
    </source>
</evidence>
<feature type="compositionally biased region" description="Low complexity" evidence="1">
    <location>
        <begin position="41"/>
        <end position="52"/>
    </location>
</feature>
<dbReference type="GeneID" id="92043035"/>
<feature type="compositionally biased region" description="Basic residues" evidence="1">
    <location>
        <begin position="17"/>
        <end position="27"/>
    </location>
</feature>
<keyword evidence="3" id="KW-1185">Reference proteome</keyword>
<comment type="caution">
    <text evidence="2">The sequence shown here is derived from an EMBL/GenBank/DDBJ whole genome shotgun (WGS) entry which is preliminary data.</text>
</comment>
<evidence type="ECO:0000313" key="3">
    <source>
        <dbReference type="Proteomes" id="UP001433268"/>
    </source>
</evidence>
<dbReference type="Proteomes" id="UP001433268">
    <property type="component" value="Unassembled WGS sequence"/>
</dbReference>
<gene>
    <name evidence="2" type="ORF">PG997_005660</name>
</gene>
<protein>
    <submittedName>
        <fullName evidence="2">Uncharacterized protein</fullName>
    </submittedName>
</protein>
<sequence length="147" mass="17115">MERERNSSGNARQGPYRQRRWHRRAGARHLVSYNNAGTSASRRTQQRRSPTPEIRQPPSTVSSIARENRLALERTPSPAPAPVSLPRPDPSREYSTKTPRRLPRLELTSPDKASDSEVRRRIRERRLSIDLDHVHGWEHFVSHMDER</sequence>
<dbReference type="EMBL" id="JAQQWN010000005">
    <property type="protein sequence ID" value="KAK8084389.1"/>
    <property type="molecule type" value="Genomic_DNA"/>
</dbReference>
<dbReference type="RefSeq" id="XP_066668898.1">
    <property type="nucleotide sequence ID" value="XM_066809975.1"/>
</dbReference>